<evidence type="ECO:0000313" key="2">
    <source>
        <dbReference type="Proteomes" id="UP001530400"/>
    </source>
</evidence>
<dbReference type="Gene3D" id="2.60.210.10">
    <property type="entry name" value="Apoptosis, Tumor Necrosis Factor Receptor Associated Protein 2, Chain A"/>
    <property type="match status" value="1"/>
</dbReference>
<accession>A0ABD3P5K3</accession>
<dbReference type="SUPFAM" id="SSF49599">
    <property type="entry name" value="TRAF domain-like"/>
    <property type="match status" value="1"/>
</dbReference>
<sequence>MSAARQIHVGTPESNFPLKESITVLFHDFANLTTKRDDEVCSPIFAMAGFELAIYPGGDDTSDEGMFLLNINFHHEESDGDIYKTTKYTEAHFEAKGHNKPENHIFTAWGSYNFVKREDILEEDDEILQDGSFTFVVCIKPNVEYYCQSKHQQPVLGDNMFTKLSGRNCHIHTMSAPELCELSTHFDKDTRMPTEGVDPVVFELMLRHDWAEHSKQILEASGKYGFTALKVLAEAWFIKKLKITLNAVDELLYADGTLYLDLKKFVMDFIVDNGQGVIASPSFAKLKE</sequence>
<proteinExistence type="predicted"/>
<dbReference type="AlphaFoldDB" id="A0ABD3P5K3"/>
<comment type="caution">
    <text evidence="1">The sequence shown here is derived from an EMBL/GenBank/DDBJ whole genome shotgun (WGS) entry which is preliminary data.</text>
</comment>
<protein>
    <submittedName>
        <fullName evidence="1">Uncharacterized protein</fullName>
    </submittedName>
</protein>
<reference evidence="1 2" key="1">
    <citation type="submission" date="2024-10" db="EMBL/GenBank/DDBJ databases">
        <title>Updated reference genomes for cyclostephanoid diatoms.</title>
        <authorList>
            <person name="Roberts W.R."/>
            <person name="Alverson A.J."/>
        </authorList>
    </citation>
    <scope>NUCLEOTIDE SEQUENCE [LARGE SCALE GENOMIC DNA]</scope>
    <source>
        <strain evidence="1 2">AJA010-31</strain>
    </source>
</reference>
<dbReference type="EMBL" id="JALLPJ020000766">
    <property type="protein sequence ID" value="KAL3783445.1"/>
    <property type="molecule type" value="Genomic_DNA"/>
</dbReference>
<keyword evidence="2" id="KW-1185">Reference proteome</keyword>
<dbReference type="Proteomes" id="UP001530400">
    <property type="component" value="Unassembled WGS sequence"/>
</dbReference>
<organism evidence="1 2">
    <name type="scientific">Cyclotella atomus</name>
    <dbReference type="NCBI Taxonomy" id="382360"/>
    <lineage>
        <taxon>Eukaryota</taxon>
        <taxon>Sar</taxon>
        <taxon>Stramenopiles</taxon>
        <taxon>Ochrophyta</taxon>
        <taxon>Bacillariophyta</taxon>
        <taxon>Coscinodiscophyceae</taxon>
        <taxon>Thalassiosirophycidae</taxon>
        <taxon>Stephanodiscales</taxon>
        <taxon>Stephanodiscaceae</taxon>
        <taxon>Cyclotella</taxon>
    </lineage>
</organism>
<dbReference type="InterPro" id="IPR008974">
    <property type="entry name" value="TRAF-like"/>
</dbReference>
<gene>
    <name evidence="1" type="ORF">ACHAWO_011927</name>
</gene>
<dbReference type="CDD" id="cd00121">
    <property type="entry name" value="MATH"/>
    <property type="match status" value="1"/>
</dbReference>
<evidence type="ECO:0000313" key="1">
    <source>
        <dbReference type="EMBL" id="KAL3783445.1"/>
    </source>
</evidence>
<name>A0ABD3P5K3_9STRA</name>
<dbReference type="InterPro" id="IPR002083">
    <property type="entry name" value="MATH/TRAF_dom"/>
</dbReference>